<accession>A0A921HD96</accession>
<name>A0A921HD96_9PAST</name>
<sequence>MIQYLIVIALFIGAIGYLIANFRKKRQSGCGDCCRCGSASKTQKSCH</sequence>
<proteinExistence type="predicted"/>
<evidence type="ECO:0000313" key="4">
    <source>
        <dbReference type="Proteomes" id="UP000749334"/>
    </source>
</evidence>
<keyword evidence="1" id="KW-1133">Transmembrane helix</keyword>
<reference evidence="2" key="1">
    <citation type="journal article" date="2021" name="PeerJ">
        <title>Extensive microbial diversity within the chicken gut microbiome revealed by metagenomics and culture.</title>
        <authorList>
            <person name="Gilroy R."/>
            <person name="Ravi A."/>
            <person name="Getino M."/>
            <person name="Pursley I."/>
            <person name="Horton D.L."/>
            <person name="Alikhan N.F."/>
            <person name="Baker D."/>
            <person name="Gharbi K."/>
            <person name="Hall N."/>
            <person name="Watson M."/>
            <person name="Adriaenssens E.M."/>
            <person name="Foster-Nyarko E."/>
            <person name="Jarju S."/>
            <person name="Secka A."/>
            <person name="Antonio M."/>
            <person name="Oren A."/>
            <person name="Chaudhuri R.R."/>
            <person name="La Ragione R."/>
            <person name="Hildebrand F."/>
            <person name="Pallen M.J."/>
        </authorList>
    </citation>
    <scope>NUCLEOTIDE SEQUENCE</scope>
    <source>
        <strain evidence="2">ChiHjej11B10-15683</strain>
    </source>
</reference>
<evidence type="ECO:0000256" key="1">
    <source>
        <dbReference type="SAM" id="Phobius"/>
    </source>
</evidence>
<evidence type="ECO:0000313" key="3">
    <source>
        <dbReference type="EMBL" id="WIM79675.1"/>
    </source>
</evidence>
<keyword evidence="5" id="KW-1185">Reference proteome</keyword>
<dbReference type="Proteomes" id="UP000749334">
    <property type="component" value="Unassembled WGS sequence"/>
</dbReference>
<reference evidence="2" key="2">
    <citation type="submission" date="2021-09" db="EMBL/GenBank/DDBJ databases">
        <authorList>
            <person name="Gilroy R."/>
        </authorList>
    </citation>
    <scope>NUCLEOTIDE SEQUENCE</scope>
    <source>
        <strain evidence="2">ChiHjej11B10-15683</strain>
    </source>
</reference>
<dbReference type="EMBL" id="DYVQ01000099">
    <property type="protein sequence ID" value="HJF74941.1"/>
    <property type="molecule type" value="Genomic_DNA"/>
</dbReference>
<dbReference type="Pfam" id="PF12669">
    <property type="entry name" value="FeoB_associated"/>
    <property type="match status" value="1"/>
</dbReference>
<dbReference type="Proteomes" id="UP001226750">
    <property type="component" value="Chromosome"/>
</dbReference>
<reference evidence="3 5" key="3">
    <citation type="submission" date="2023-06" db="EMBL/GenBank/DDBJ databases">
        <title>Complete Genome Sequence of Gallibacterium anatis Strain BJF12, Isolated from a chicken with diarrhea.</title>
        <authorList>
            <person name="Guo F."/>
            <person name="Bu W."/>
            <person name="Xu F."/>
            <person name="Wen T."/>
        </authorList>
    </citation>
    <scope>NUCLEOTIDE SEQUENCE [LARGE SCALE GENOMIC DNA]</scope>
    <source>
        <strain evidence="3 5">BJF12</strain>
    </source>
</reference>
<dbReference type="RefSeq" id="WP_080737488.1">
    <property type="nucleotide sequence ID" value="NZ_CP103874.1"/>
</dbReference>
<dbReference type="AlphaFoldDB" id="A0A921HD96"/>
<dbReference type="EMBL" id="CP126975">
    <property type="protein sequence ID" value="WIM79675.1"/>
    <property type="molecule type" value="Genomic_DNA"/>
</dbReference>
<evidence type="ECO:0000313" key="5">
    <source>
        <dbReference type="Proteomes" id="UP001226750"/>
    </source>
</evidence>
<keyword evidence="1" id="KW-0472">Membrane</keyword>
<feature type="transmembrane region" description="Helical" evidence="1">
    <location>
        <begin position="6"/>
        <end position="22"/>
    </location>
</feature>
<evidence type="ECO:0000313" key="2">
    <source>
        <dbReference type="EMBL" id="HJF74941.1"/>
    </source>
</evidence>
<gene>
    <name evidence="2" type="ORF">K8W15_12295</name>
    <name evidence="3" type="ORF">QP018_13275</name>
</gene>
<protein>
    <submittedName>
        <fullName evidence="2">FeoB-associated Cys-rich membrane protein</fullName>
    </submittedName>
</protein>
<keyword evidence="1" id="KW-0812">Transmembrane</keyword>
<organism evidence="2 4">
    <name type="scientific">Gallibacterium anatis</name>
    <dbReference type="NCBI Taxonomy" id="750"/>
    <lineage>
        <taxon>Bacteria</taxon>
        <taxon>Pseudomonadati</taxon>
        <taxon>Pseudomonadota</taxon>
        <taxon>Gammaproteobacteria</taxon>
        <taxon>Pasteurellales</taxon>
        <taxon>Pasteurellaceae</taxon>
        <taxon>Gallibacterium</taxon>
    </lineage>
</organism>